<feature type="transmembrane region" description="Helical" evidence="9">
    <location>
        <begin position="86"/>
        <end position="110"/>
    </location>
</feature>
<evidence type="ECO:0000313" key="12">
    <source>
        <dbReference type="RefSeq" id="XP_003744794.2"/>
    </source>
</evidence>
<dbReference type="RefSeq" id="XP_003744794.2">
    <property type="nucleotide sequence ID" value="XM_003744746.3"/>
</dbReference>
<feature type="transmembrane region" description="Helical" evidence="9">
    <location>
        <begin position="314"/>
        <end position="334"/>
    </location>
</feature>
<keyword evidence="11" id="KW-1185">Reference proteome</keyword>
<dbReference type="GO" id="GO:0005886">
    <property type="term" value="C:plasma membrane"/>
    <property type="evidence" value="ECO:0007669"/>
    <property type="project" value="TreeGrafter"/>
</dbReference>
<keyword evidence="3" id="KW-0813">Transport</keyword>
<dbReference type="Proteomes" id="UP000694867">
    <property type="component" value="Unplaced"/>
</dbReference>
<dbReference type="KEGG" id="goe:100909224"/>
<sequence>MFLTLMQVLGPFLIAGLGSMGTGLLLDVVKDWHNFENIDSLITLVPTLLGLKGNLEMTVTARLCTASNLGILDDHSVLLRFLRDDLLLTQFQATIVSLLASVLTLLIQGIKDPEQITVANCIVVISSAVVTAAIACLFLGCLMTLVVYLSRKARINPDNVCAPLAASLGDISTLGIFAYTSFYLYLLKDHLYIPILLAIVFMCLCPMWGRLAWQSPEVRIHLQQGWLPILLAMCISLGAGYILDIASKNLEAAAAFVPVVSGICGNLLVILVCRMTTVLRRQVRLGEGRQLIADIRNDHPFSCRGKPSALKSSFRVLAALPFSHIIFSFTIAYLTKGVDATWVFMAVFLLFVFIHGLIMLLMTRETVLRLWQWGVDPDVASIPILTAVADLTGGAFTCIIFVVLYSLHDSSVTMAADPMTGSDALLATVGLNSTTMVY</sequence>
<dbReference type="InterPro" id="IPR045349">
    <property type="entry name" value="SLC41A1-3"/>
</dbReference>
<feature type="transmembrane region" description="Helical" evidence="9">
    <location>
        <begin position="340"/>
        <end position="361"/>
    </location>
</feature>
<comment type="similarity">
    <text evidence="2">Belongs to the SLC41A transporter family.</text>
</comment>
<evidence type="ECO:0000313" key="11">
    <source>
        <dbReference type="Proteomes" id="UP000694867"/>
    </source>
</evidence>
<dbReference type="Gene3D" id="1.10.357.20">
    <property type="entry name" value="SLC41 divalent cation transporters, integral membrane domain"/>
    <property type="match status" value="2"/>
</dbReference>
<gene>
    <name evidence="12" type="primary">LOC100909224</name>
</gene>
<evidence type="ECO:0000256" key="1">
    <source>
        <dbReference type="ARBA" id="ARBA00004141"/>
    </source>
</evidence>
<feature type="transmembrane region" description="Helical" evidence="9">
    <location>
        <begin position="382"/>
        <end position="407"/>
    </location>
</feature>
<feature type="transmembrane region" description="Helical" evidence="9">
    <location>
        <begin position="191"/>
        <end position="213"/>
    </location>
</feature>
<evidence type="ECO:0000256" key="6">
    <source>
        <dbReference type="ARBA" id="ARBA00022989"/>
    </source>
</evidence>
<keyword evidence="4 9" id="KW-0812">Transmembrane</keyword>
<dbReference type="PANTHER" id="PTHR16228:SF7">
    <property type="entry name" value="SLC41A_MGTE INTEGRAL MEMBRANE DOMAIN-CONTAINING PROTEIN"/>
    <property type="match status" value="1"/>
</dbReference>
<comment type="subcellular location">
    <subcellularLocation>
        <location evidence="1">Membrane</location>
        <topology evidence="1">Multi-pass membrane protein</topology>
    </subcellularLocation>
</comment>
<feature type="transmembrane region" description="Helical" evidence="9">
    <location>
        <begin position="225"/>
        <end position="243"/>
    </location>
</feature>
<feature type="domain" description="SLC41A/MgtE integral membrane" evidence="10">
    <location>
        <begin position="45"/>
        <end position="179"/>
    </location>
</feature>
<evidence type="ECO:0000256" key="3">
    <source>
        <dbReference type="ARBA" id="ARBA00022448"/>
    </source>
</evidence>
<feature type="transmembrane region" description="Helical" evidence="9">
    <location>
        <begin position="161"/>
        <end position="185"/>
    </location>
</feature>
<feature type="transmembrane region" description="Helical" evidence="9">
    <location>
        <begin position="255"/>
        <end position="273"/>
    </location>
</feature>
<dbReference type="GeneID" id="100909224"/>
<evidence type="ECO:0000256" key="2">
    <source>
        <dbReference type="ARBA" id="ARBA00009749"/>
    </source>
</evidence>
<accession>A0AAJ6QUW3</accession>
<dbReference type="GO" id="GO:0008324">
    <property type="term" value="F:monoatomic cation transmembrane transporter activity"/>
    <property type="evidence" value="ECO:0007669"/>
    <property type="project" value="InterPro"/>
</dbReference>
<dbReference type="SUPFAM" id="SSF161093">
    <property type="entry name" value="MgtE membrane domain-like"/>
    <property type="match status" value="2"/>
</dbReference>
<evidence type="ECO:0000256" key="4">
    <source>
        <dbReference type="ARBA" id="ARBA00022692"/>
    </source>
</evidence>
<feature type="domain" description="SLC41A/MgtE integral membrane" evidence="10">
    <location>
        <begin position="257"/>
        <end position="397"/>
    </location>
</feature>
<keyword evidence="7" id="KW-0406">Ion transport</keyword>
<feature type="transmembrane region" description="Helical" evidence="9">
    <location>
        <begin position="116"/>
        <end position="149"/>
    </location>
</feature>
<keyword evidence="6 9" id="KW-1133">Transmembrane helix</keyword>
<evidence type="ECO:0000256" key="7">
    <source>
        <dbReference type="ARBA" id="ARBA00023065"/>
    </source>
</evidence>
<organism evidence="11 12">
    <name type="scientific">Galendromus occidentalis</name>
    <name type="common">western predatory mite</name>
    <dbReference type="NCBI Taxonomy" id="34638"/>
    <lineage>
        <taxon>Eukaryota</taxon>
        <taxon>Metazoa</taxon>
        <taxon>Ecdysozoa</taxon>
        <taxon>Arthropoda</taxon>
        <taxon>Chelicerata</taxon>
        <taxon>Arachnida</taxon>
        <taxon>Acari</taxon>
        <taxon>Parasitiformes</taxon>
        <taxon>Mesostigmata</taxon>
        <taxon>Gamasina</taxon>
        <taxon>Phytoseioidea</taxon>
        <taxon>Phytoseiidae</taxon>
        <taxon>Typhlodrominae</taxon>
        <taxon>Galendromus</taxon>
    </lineage>
</organism>
<name>A0AAJ6QUW3_9ACAR</name>
<keyword evidence="5" id="KW-0460">Magnesium</keyword>
<feature type="transmembrane region" description="Helical" evidence="9">
    <location>
        <begin position="6"/>
        <end position="26"/>
    </location>
</feature>
<evidence type="ECO:0000259" key="10">
    <source>
        <dbReference type="Pfam" id="PF01769"/>
    </source>
</evidence>
<dbReference type="AlphaFoldDB" id="A0AAJ6QUW3"/>
<proteinExistence type="inferred from homology"/>
<dbReference type="PANTHER" id="PTHR16228">
    <property type="entry name" value="DIVALENT CATION TRANSPORTER SOLUTE CARRIER FAMILY 41"/>
    <property type="match status" value="1"/>
</dbReference>
<protein>
    <submittedName>
        <fullName evidence="12">Solute carrier family 41 member 1</fullName>
    </submittedName>
</protein>
<reference evidence="12" key="1">
    <citation type="submission" date="2025-08" db="UniProtKB">
        <authorList>
            <consortium name="RefSeq"/>
        </authorList>
    </citation>
    <scope>IDENTIFICATION</scope>
</reference>
<dbReference type="Pfam" id="PF01769">
    <property type="entry name" value="MgtE"/>
    <property type="match status" value="2"/>
</dbReference>
<keyword evidence="8 9" id="KW-0472">Membrane</keyword>
<dbReference type="InterPro" id="IPR006667">
    <property type="entry name" value="SLC41_membr_dom"/>
</dbReference>
<dbReference type="FunFam" id="1.10.357.20:FF:000001">
    <property type="entry name" value="Solute carrier family 41 member 2"/>
    <property type="match status" value="1"/>
</dbReference>
<evidence type="ECO:0000256" key="5">
    <source>
        <dbReference type="ARBA" id="ARBA00022842"/>
    </source>
</evidence>
<evidence type="ECO:0000256" key="9">
    <source>
        <dbReference type="SAM" id="Phobius"/>
    </source>
</evidence>
<evidence type="ECO:0000256" key="8">
    <source>
        <dbReference type="ARBA" id="ARBA00023136"/>
    </source>
</evidence>
<dbReference type="InterPro" id="IPR036739">
    <property type="entry name" value="SLC41_membr_dom_sf"/>
</dbReference>